<keyword evidence="9" id="KW-1185">Reference proteome</keyword>
<organism evidence="8 9">
    <name type="scientific">Ewingella americana</name>
    <dbReference type="NCBI Taxonomy" id="41202"/>
    <lineage>
        <taxon>Bacteria</taxon>
        <taxon>Pseudomonadati</taxon>
        <taxon>Pseudomonadota</taxon>
        <taxon>Gammaproteobacteria</taxon>
        <taxon>Enterobacterales</taxon>
        <taxon>Yersiniaceae</taxon>
        <taxon>Ewingella</taxon>
    </lineage>
</organism>
<evidence type="ECO:0000256" key="1">
    <source>
        <dbReference type="ARBA" id="ARBA00004141"/>
    </source>
</evidence>
<dbReference type="InterPro" id="IPR036259">
    <property type="entry name" value="MFS_trans_sf"/>
</dbReference>
<reference evidence="8 9" key="1">
    <citation type="journal article" date="2019" name="Environ. Microbiol.">
        <title>Species interactions and distinct microbial communities in high Arctic permafrost affected cryosols are associated with the CH4 and CO2 gas fluxes.</title>
        <authorList>
            <person name="Altshuler I."/>
            <person name="Hamel J."/>
            <person name="Turney S."/>
            <person name="Magnuson E."/>
            <person name="Levesque R."/>
            <person name="Greer C."/>
            <person name="Whyte L.G."/>
        </authorList>
    </citation>
    <scope>NUCLEOTIDE SEQUENCE [LARGE SCALE GENOMIC DNA]</scope>
    <source>
        <strain evidence="8 9">E4</strain>
    </source>
</reference>
<keyword evidence="2" id="KW-0813">Transport</keyword>
<keyword evidence="3 6" id="KW-0812">Transmembrane</keyword>
<dbReference type="Proteomes" id="UP000317663">
    <property type="component" value="Unassembled WGS sequence"/>
</dbReference>
<dbReference type="RefSeq" id="WP_140475485.1">
    <property type="nucleotide sequence ID" value="NZ_RCZD01000018.1"/>
</dbReference>
<protein>
    <submittedName>
        <fullName evidence="8">MFS transporter</fullName>
    </submittedName>
</protein>
<dbReference type="PROSITE" id="PS50850">
    <property type="entry name" value="MFS"/>
    <property type="match status" value="1"/>
</dbReference>
<dbReference type="GO" id="GO:0022857">
    <property type="term" value="F:transmembrane transporter activity"/>
    <property type="evidence" value="ECO:0007669"/>
    <property type="project" value="InterPro"/>
</dbReference>
<feature type="transmembrane region" description="Helical" evidence="6">
    <location>
        <begin position="57"/>
        <end position="76"/>
    </location>
</feature>
<feature type="transmembrane region" description="Helical" evidence="6">
    <location>
        <begin position="286"/>
        <end position="309"/>
    </location>
</feature>
<dbReference type="Gene3D" id="1.20.1250.20">
    <property type="entry name" value="MFS general substrate transporter like domains"/>
    <property type="match status" value="2"/>
</dbReference>
<dbReference type="Pfam" id="PF07690">
    <property type="entry name" value="MFS_1"/>
    <property type="match status" value="1"/>
</dbReference>
<evidence type="ECO:0000256" key="5">
    <source>
        <dbReference type="ARBA" id="ARBA00023136"/>
    </source>
</evidence>
<evidence type="ECO:0000256" key="3">
    <source>
        <dbReference type="ARBA" id="ARBA00022692"/>
    </source>
</evidence>
<evidence type="ECO:0000256" key="6">
    <source>
        <dbReference type="SAM" id="Phobius"/>
    </source>
</evidence>
<comment type="subcellular location">
    <subcellularLocation>
        <location evidence="1">Membrane</location>
        <topology evidence="1">Multi-pass membrane protein</topology>
    </subcellularLocation>
</comment>
<dbReference type="OrthoDB" id="9781976at2"/>
<dbReference type="AlphaFoldDB" id="A0A502G1F3"/>
<evidence type="ECO:0000256" key="4">
    <source>
        <dbReference type="ARBA" id="ARBA00022989"/>
    </source>
</evidence>
<feature type="transmembrane region" description="Helical" evidence="6">
    <location>
        <begin position="201"/>
        <end position="224"/>
    </location>
</feature>
<feature type="transmembrane region" description="Helical" evidence="6">
    <location>
        <begin position="88"/>
        <end position="109"/>
    </location>
</feature>
<feature type="transmembrane region" description="Helical" evidence="6">
    <location>
        <begin position="385"/>
        <end position="405"/>
    </location>
</feature>
<evidence type="ECO:0000313" key="8">
    <source>
        <dbReference type="EMBL" id="TPG55574.1"/>
    </source>
</evidence>
<accession>A0A502G1F3</accession>
<dbReference type="GO" id="GO:0016020">
    <property type="term" value="C:membrane"/>
    <property type="evidence" value="ECO:0007669"/>
    <property type="project" value="UniProtKB-SubCell"/>
</dbReference>
<feature type="transmembrane region" description="Helical" evidence="6">
    <location>
        <begin position="115"/>
        <end position="132"/>
    </location>
</feature>
<evidence type="ECO:0000259" key="7">
    <source>
        <dbReference type="PROSITE" id="PS50850"/>
    </source>
</evidence>
<dbReference type="SUPFAM" id="SSF103473">
    <property type="entry name" value="MFS general substrate transporter"/>
    <property type="match status" value="2"/>
</dbReference>
<feature type="transmembrane region" description="Helical" evidence="6">
    <location>
        <begin position="139"/>
        <end position="163"/>
    </location>
</feature>
<dbReference type="PANTHER" id="PTHR42718">
    <property type="entry name" value="MAJOR FACILITATOR SUPERFAMILY MULTIDRUG TRANSPORTER MFSC"/>
    <property type="match status" value="1"/>
</dbReference>
<keyword evidence="4 6" id="KW-1133">Transmembrane helix</keyword>
<feature type="transmembrane region" description="Helical" evidence="6">
    <location>
        <begin position="169"/>
        <end position="189"/>
    </location>
</feature>
<feature type="transmembrane region" description="Helical" evidence="6">
    <location>
        <begin position="321"/>
        <end position="342"/>
    </location>
</feature>
<feature type="domain" description="Major facilitator superfamily (MFS) profile" evidence="7">
    <location>
        <begin position="15"/>
        <end position="475"/>
    </location>
</feature>
<evidence type="ECO:0000313" key="9">
    <source>
        <dbReference type="Proteomes" id="UP000317663"/>
    </source>
</evidence>
<feature type="transmembrane region" description="Helical" evidence="6">
    <location>
        <begin position="509"/>
        <end position="530"/>
    </location>
</feature>
<feature type="transmembrane region" description="Helical" evidence="6">
    <location>
        <begin position="354"/>
        <end position="379"/>
    </location>
</feature>
<sequence length="542" mass="57362">MAEKISLNRQAIGLPLLVLCLAQFLASADNVTLSIATSALIRDLGASMSQISTANTMYPLVAGTFMIAGGMLGLIIGWRKTFRTGCILYFLAEAIAVFSPSITVFIWAARILAGIGGSLMIPAVFGIITGSFQGRQQAIAFGALGAASGFSFAMGPVLCGLLLDTLGWRWAFGVLAGLAVVILVCSRLIPSPAKPERRVGFDFAGFILSTLGLFFVVFGILQISTWGLLTPFSPPFTLFGFSPALALVAGGLLILIVMLRWEKFRETASGSAMIPQSFLRTPQVRAGLYLTMYIFFAYSSGIFVVVSFVQVVAGLNAVHTGLMIIPFALCLAGSSMGLPLIFQQRNPKRQCRVGLLLGIAGSALTACGIEGLSFNMIIVTSGLCLIGASMGTVAANAPFLITSALPERDAQQSGGIQAAARDIGQALGVALVSMVMLTAMTFSMKKFTAEVSTLSPQTFQTVKNLTVIPYLSDAGFQTMIVKSGAAPQDLAVLTPIYQRSRARVTRAGLLSMTVMTLLFLMGTGKIPVTLERTEGRSKKRHG</sequence>
<proteinExistence type="predicted"/>
<dbReference type="EMBL" id="RCZD01000018">
    <property type="protein sequence ID" value="TPG55574.1"/>
    <property type="molecule type" value="Genomic_DNA"/>
</dbReference>
<keyword evidence="5 6" id="KW-0472">Membrane</keyword>
<comment type="caution">
    <text evidence="8">The sequence shown here is derived from an EMBL/GenBank/DDBJ whole genome shotgun (WGS) entry which is preliminary data.</text>
</comment>
<dbReference type="InterPro" id="IPR020846">
    <property type="entry name" value="MFS_dom"/>
</dbReference>
<name>A0A502G1F3_9GAMM</name>
<dbReference type="CDD" id="cd17321">
    <property type="entry name" value="MFS_MMR_MDR_like"/>
    <property type="match status" value="1"/>
</dbReference>
<gene>
    <name evidence="8" type="ORF">EAH77_23205</name>
</gene>
<feature type="transmembrane region" description="Helical" evidence="6">
    <location>
        <begin position="236"/>
        <end position="259"/>
    </location>
</feature>
<evidence type="ECO:0000256" key="2">
    <source>
        <dbReference type="ARBA" id="ARBA00022448"/>
    </source>
</evidence>
<dbReference type="InterPro" id="IPR011701">
    <property type="entry name" value="MFS"/>
</dbReference>
<dbReference type="PANTHER" id="PTHR42718:SF9">
    <property type="entry name" value="MAJOR FACILITATOR SUPERFAMILY MULTIDRUG TRANSPORTER MFSC"/>
    <property type="match status" value="1"/>
</dbReference>